<keyword evidence="1" id="KW-0472">Membrane</keyword>
<keyword evidence="3" id="KW-1185">Reference proteome</keyword>
<feature type="transmembrane region" description="Helical" evidence="1">
    <location>
        <begin position="133"/>
        <end position="150"/>
    </location>
</feature>
<sequence>MNKKVPHEAHYRRTSLITKIQFWLMILGSIASLATVIKLSDDIKILVDKTICIISVIYFILEIFFSNLFIKAEQCRLDDYIDNSLNSKISDDNSQHYYTNDEIDKSIYKLGVNGYENAFFSKNVAKKMIDNQLPIFIVVILIYLVSIFFVEKEKLTIIFQLLLPLYVIKDFVRLYLFNSRLDIILDFYKKIFTTIKMEERDPLIINNIISYEKLISSYNMQLDSKIFNKLNDKLSQDWIDLKKRYTIE</sequence>
<dbReference type="Proteomes" id="UP001210978">
    <property type="component" value="Chromosome"/>
</dbReference>
<reference evidence="2 3" key="1">
    <citation type="submission" date="2023-01" db="EMBL/GenBank/DDBJ databases">
        <title>Complete genome of Chryseobacterium camelliae VAN22-5A.</title>
        <authorList>
            <person name="Zong G."/>
            <person name="Cao G."/>
        </authorList>
    </citation>
    <scope>NUCLEOTIDE SEQUENCE [LARGE SCALE GENOMIC DNA]</scope>
    <source>
        <strain evidence="2 3">VAN22-5A</strain>
    </source>
</reference>
<dbReference type="EMBL" id="CP115859">
    <property type="protein sequence ID" value="WBV60104.1"/>
    <property type="molecule type" value="Genomic_DNA"/>
</dbReference>
<proteinExistence type="predicted"/>
<feature type="transmembrane region" description="Helical" evidence="1">
    <location>
        <begin position="20"/>
        <end position="39"/>
    </location>
</feature>
<evidence type="ECO:0008006" key="4">
    <source>
        <dbReference type="Google" id="ProtNLM"/>
    </source>
</evidence>
<keyword evidence="1" id="KW-0812">Transmembrane</keyword>
<name>A0ABY7QLS5_9FLAO</name>
<accession>A0ABY7QLS5</accession>
<evidence type="ECO:0000313" key="2">
    <source>
        <dbReference type="EMBL" id="WBV60104.1"/>
    </source>
</evidence>
<protein>
    <recommendedName>
        <fullName evidence="4">SMODS and SLOG-associating 2TM effector domain-containing protein</fullName>
    </recommendedName>
</protein>
<keyword evidence="1" id="KW-1133">Transmembrane helix</keyword>
<evidence type="ECO:0000256" key="1">
    <source>
        <dbReference type="SAM" id="Phobius"/>
    </source>
</evidence>
<feature type="transmembrane region" description="Helical" evidence="1">
    <location>
        <begin position="51"/>
        <end position="70"/>
    </location>
</feature>
<evidence type="ECO:0000313" key="3">
    <source>
        <dbReference type="Proteomes" id="UP001210978"/>
    </source>
</evidence>
<feature type="transmembrane region" description="Helical" evidence="1">
    <location>
        <begin position="157"/>
        <end position="176"/>
    </location>
</feature>
<gene>
    <name evidence="2" type="ORF">PFY12_13790</name>
</gene>
<dbReference type="RefSeq" id="WP_271148446.1">
    <property type="nucleotide sequence ID" value="NZ_CP115859.1"/>
</dbReference>
<organism evidence="2 3">
    <name type="scientific">Chryseobacterium camelliae</name>
    <dbReference type="NCBI Taxonomy" id="1265445"/>
    <lineage>
        <taxon>Bacteria</taxon>
        <taxon>Pseudomonadati</taxon>
        <taxon>Bacteroidota</taxon>
        <taxon>Flavobacteriia</taxon>
        <taxon>Flavobacteriales</taxon>
        <taxon>Weeksellaceae</taxon>
        <taxon>Chryseobacterium group</taxon>
        <taxon>Chryseobacterium</taxon>
    </lineage>
</organism>